<evidence type="ECO:0000313" key="1">
    <source>
        <dbReference type="EMBL" id="CAE0612852.1"/>
    </source>
</evidence>
<gene>
    <name evidence="1" type="ORF">PSAL00342_LOCUS6751</name>
</gene>
<dbReference type="EMBL" id="HBIS01007727">
    <property type="protein sequence ID" value="CAE0612852.1"/>
    <property type="molecule type" value="Transcribed_RNA"/>
</dbReference>
<dbReference type="AlphaFoldDB" id="A0A7S3UFB8"/>
<reference evidence="1" key="1">
    <citation type="submission" date="2021-01" db="EMBL/GenBank/DDBJ databases">
        <authorList>
            <person name="Corre E."/>
            <person name="Pelletier E."/>
            <person name="Niang G."/>
            <person name="Scheremetjew M."/>
            <person name="Finn R."/>
            <person name="Kale V."/>
            <person name="Holt S."/>
            <person name="Cochrane G."/>
            <person name="Meng A."/>
            <person name="Brown T."/>
            <person name="Cohen L."/>
        </authorList>
    </citation>
    <scope>NUCLEOTIDE SEQUENCE</scope>
    <source>
        <strain evidence="1">CCMP1897</strain>
    </source>
</reference>
<accession>A0A7S3UFB8</accession>
<name>A0A7S3UFB8_9CHLO</name>
<protein>
    <submittedName>
        <fullName evidence="1">Uncharacterized protein</fullName>
    </submittedName>
</protein>
<proteinExistence type="predicted"/>
<sequence length="403" mass="46727">MAMRVDKRRSAITWSWKFAILAWFLRVQFVKVIAEPIPLPRSVAADAKLLLVVISNETPDFDKDPAILDLALTSFLTTVLRHPFRLRLDLAVYLQCTKILRRYITPCEDGLIDKELSSYVRVVQDTVSVFAQYFYTTHLFCSPRFADAICHARHLLSKDDFIFVLEHDWLLRPSQMQIPFTILLSVLETGRPYILLNRGDRNGKLSTTVPFALRSGSYSNNPFFAHGSFIKSLFHNNTRLCRITRVKIWEKVAKDYASRSDFPTYVLGPNITDVTVYHLDGKYFSFARKHRIGPLFGALKKEMRLYYNNSISTYMLVKKIDSICSKRTYLCSPYFLRTKFVELVHKFWGKLPRNRAELERAATAFFGDAQTANWYLEGEIPRFKVAGEQEKRHALVEKLRLGP</sequence>
<organism evidence="1">
    <name type="scientific">Picocystis salinarum</name>
    <dbReference type="NCBI Taxonomy" id="88271"/>
    <lineage>
        <taxon>Eukaryota</taxon>
        <taxon>Viridiplantae</taxon>
        <taxon>Chlorophyta</taxon>
        <taxon>Picocystophyceae</taxon>
        <taxon>Picocystales</taxon>
        <taxon>Picocystaceae</taxon>
        <taxon>Picocystis</taxon>
    </lineage>
</organism>